<keyword evidence="4 7" id="KW-0812">Transmembrane</keyword>
<evidence type="ECO:0000256" key="5">
    <source>
        <dbReference type="ARBA" id="ARBA00022989"/>
    </source>
</evidence>
<gene>
    <name evidence="9" type="ORF">ISO4_03044</name>
</gene>
<evidence type="ECO:0000256" key="6">
    <source>
        <dbReference type="ARBA" id="ARBA00023136"/>
    </source>
</evidence>
<dbReference type="Proteomes" id="UP000644441">
    <property type="component" value="Unassembled WGS sequence"/>
</dbReference>
<organism evidence="9 10">
    <name type="scientific">Alloalcanivorax venustensis ISO4</name>
    <dbReference type="NCBI Taxonomy" id="1177184"/>
    <lineage>
        <taxon>Bacteria</taxon>
        <taxon>Pseudomonadati</taxon>
        <taxon>Pseudomonadota</taxon>
        <taxon>Gammaproteobacteria</taxon>
        <taxon>Oceanospirillales</taxon>
        <taxon>Alcanivoracaceae</taxon>
        <taxon>Alloalcanivorax</taxon>
    </lineage>
</organism>
<feature type="transmembrane region" description="Helical" evidence="7">
    <location>
        <begin position="48"/>
        <end position="65"/>
    </location>
</feature>
<keyword evidence="6 7" id="KW-0472">Membrane</keyword>
<accession>A0ABS0ALF2</accession>
<dbReference type="SUPFAM" id="SSF161098">
    <property type="entry name" value="MetI-like"/>
    <property type="match status" value="1"/>
</dbReference>
<protein>
    <submittedName>
        <fullName evidence="9">Binding-protein-dependent transport systems inner membrane component</fullName>
    </submittedName>
</protein>
<feature type="transmembrane region" description="Helical" evidence="7">
    <location>
        <begin position="261"/>
        <end position="282"/>
    </location>
</feature>
<feature type="transmembrane region" description="Helical" evidence="7">
    <location>
        <begin position="230"/>
        <end position="249"/>
    </location>
</feature>
<feature type="transmembrane region" description="Helical" evidence="7">
    <location>
        <begin position="165"/>
        <end position="183"/>
    </location>
</feature>
<keyword evidence="3" id="KW-1003">Cell membrane</keyword>
<feature type="transmembrane region" description="Helical" evidence="7">
    <location>
        <begin position="140"/>
        <end position="159"/>
    </location>
</feature>
<dbReference type="PROSITE" id="PS50928">
    <property type="entry name" value="ABC_TM1"/>
    <property type="match status" value="1"/>
</dbReference>
<comment type="subcellular location">
    <subcellularLocation>
        <location evidence="1 7">Cell membrane</location>
        <topology evidence="1 7">Multi-pass membrane protein</topology>
    </subcellularLocation>
</comment>
<dbReference type="InterPro" id="IPR000515">
    <property type="entry name" value="MetI-like"/>
</dbReference>
<dbReference type="Pfam" id="PF00528">
    <property type="entry name" value="BPD_transp_1"/>
    <property type="match status" value="1"/>
</dbReference>
<dbReference type="InterPro" id="IPR035906">
    <property type="entry name" value="MetI-like_sf"/>
</dbReference>
<feature type="transmembrane region" description="Helical" evidence="7">
    <location>
        <begin position="106"/>
        <end position="128"/>
    </location>
</feature>
<keyword evidence="5 7" id="KW-1133">Transmembrane helix</keyword>
<proteinExistence type="inferred from homology"/>
<dbReference type="Gene3D" id="1.10.3720.10">
    <property type="entry name" value="MetI-like"/>
    <property type="match status" value="1"/>
</dbReference>
<keyword evidence="10" id="KW-1185">Reference proteome</keyword>
<comment type="similarity">
    <text evidence="7">Belongs to the binding-protein-dependent transport system permease family.</text>
</comment>
<evidence type="ECO:0000256" key="1">
    <source>
        <dbReference type="ARBA" id="ARBA00004651"/>
    </source>
</evidence>
<dbReference type="CDD" id="cd06261">
    <property type="entry name" value="TM_PBP2"/>
    <property type="match status" value="1"/>
</dbReference>
<evidence type="ECO:0000256" key="3">
    <source>
        <dbReference type="ARBA" id="ARBA00022475"/>
    </source>
</evidence>
<sequence>MTVSLQDRLVTGATGARAEHVESAAPAAARPRRRWLDFGQTLDWRQRLLLGSAGWLVFFAGWYLAANAGLAPDRLFPGPLQVLASLQELFVEKAFLGDVLASVRRILVSFGLAVSVALPLGLLMGAFARVDGVLNPFLGACRYLPAPAFIPLLLMWLGTGDSQKIALLLIGVVFFLSIMLADVTRQVPAAFVETAKTLGGGRRAVLWTVVFRHSLPGYLDTCRQMLAVSWTYLVIAEIVAATDGIGAMMMRAKRFVHVDDIMAGIVTIGLLGLALDALFRVLHRWWFPYLRGGHQ</sequence>
<name>A0ABS0ALF2_9GAMM</name>
<dbReference type="GeneID" id="99767512"/>
<reference evidence="9 10" key="1">
    <citation type="submission" date="2012-09" db="EMBL/GenBank/DDBJ databases">
        <title>Genome Sequence of alkane-degrading Bacterium Alcanivorax venustensis ISO4.</title>
        <authorList>
            <person name="Lai Q."/>
            <person name="Shao Z."/>
        </authorList>
    </citation>
    <scope>NUCLEOTIDE SEQUENCE [LARGE SCALE GENOMIC DNA]</scope>
    <source>
        <strain evidence="9 10">ISO4</strain>
    </source>
</reference>
<evidence type="ECO:0000256" key="2">
    <source>
        <dbReference type="ARBA" id="ARBA00022448"/>
    </source>
</evidence>
<keyword evidence="2 7" id="KW-0813">Transport</keyword>
<feature type="domain" description="ABC transmembrane type-1" evidence="8">
    <location>
        <begin position="99"/>
        <end position="279"/>
    </location>
</feature>
<dbReference type="PANTHER" id="PTHR30151">
    <property type="entry name" value="ALKANE SULFONATE ABC TRANSPORTER-RELATED, MEMBRANE SUBUNIT"/>
    <property type="match status" value="1"/>
</dbReference>
<evidence type="ECO:0000256" key="7">
    <source>
        <dbReference type="RuleBase" id="RU363032"/>
    </source>
</evidence>
<dbReference type="RefSeq" id="WP_194856782.1">
    <property type="nucleotide sequence ID" value="NZ_ARXR01000044.1"/>
</dbReference>
<dbReference type="PANTHER" id="PTHR30151:SF0">
    <property type="entry name" value="ABC TRANSPORTER PERMEASE PROTEIN MJ0413-RELATED"/>
    <property type="match status" value="1"/>
</dbReference>
<evidence type="ECO:0000313" key="9">
    <source>
        <dbReference type="EMBL" id="MBF5054442.1"/>
    </source>
</evidence>
<evidence type="ECO:0000259" key="8">
    <source>
        <dbReference type="PROSITE" id="PS50928"/>
    </source>
</evidence>
<evidence type="ECO:0000313" key="10">
    <source>
        <dbReference type="Proteomes" id="UP000644441"/>
    </source>
</evidence>
<comment type="caution">
    <text evidence="9">The sequence shown here is derived from an EMBL/GenBank/DDBJ whole genome shotgun (WGS) entry which is preliminary data.</text>
</comment>
<dbReference type="EMBL" id="ARXR01000044">
    <property type="protein sequence ID" value="MBF5054442.1"/>
    <property type="molecule type" value="Genomic_DNA"/>
</dbReference>
<evidence type="ECO:0000256" key="4">
    <source>
        <dbReference type="ARBA" id="ARBA00022692"/>
    </source>
</evidence>